<dbReference type="GO" id="GO:0000709">
    <property type="term" value="P:meiotic joint molecule formation"/>
    <property type="evidence" value="ECO:0007669"/>
    <property type="project" value="TreeGrafter"/>
</dbReference>
<comment type="subcellular location">
    <subcellularLocation>
        <location evidence="1">Nucleus</location>
    </subcellularLocation>
</comment>
<sequence length="155" mass="18274">MPPKKKEDPTKKLLVMMQERNRPYSITNLVDEMHGDYSKTVIQKSIDTLVENGKIVCQLFGKSTKLYYPKQEGLAVATNEELKEMDEKIEEHRTQVEEMKEKLEGLRTQKIFLLQSKHFPNCGKLEQKSKQIQKGREKASRANQRVKWNKSRFYK</sequence>
<evidence type="ECO:0000256" key="5">
    <source>
        <dbReference type="ARBA" id="ARBA00023254"/>
    </source>
</evidence>
<evidence type="ECO:0000256" key="4">
    <source>
        <dbReference type="ARBA" id="ARBA00023242"/>
    </source>
</evidence>
<dbReference type="PANTHER" id="PTHR15938">
    <property type="entry name" value="TBP-1 INTERACTING PROTEIN"/>
    <property type="match status" value="1"/>
</dbReference>
<feature type="region of interest" description="Disordered" evidence="6">
    <location>
        <begin position="127"/>
        <end position="155"/>
    </location>
</feature>
<organism evidence="8">
    <name type="scientific">Pentatrichomonas hominis</name>
    <dbReference type="NCBI Taxonomy" id="5728"/>
    <lineage>
        <taxon>Eukaryota</taxon>
        <taxon>Metamonada</taxon>
        <taxon>Parabasalia</taxon>
        <taxon>Trichomonadida</taxon>
        <taxon>Trichomonadidae</taxon>
        <taxon>Pentatrichomonas</taxon>
    </lineage>
</organism>
<dbReference type="GO" id="GO:0120231">
    <property type="term" value="C:DNA recombinase auxiliary factor complex"/>
    <property type="evidence" value="ECO:0007669"/>
    <property type="project" value="TreeGrafter"/>
</dbReference>
<keyword evidence="5" id="KW-0469">Meiosis</keyword>
<feature type="non-terminal residue" evidence="8">
    <location>
        <position position="155"/>
    </location>
</feature>
<protein>
    <submittedName>
        <fullName evidence="8">Hop2A</fullName>
    </submittedName>
</protein>
<feature type="compositionally biased region" description="Basic and acidic residues" evidence="6">
    <location>
        <begin position="127"/>
        <end position="140"/>
    </location>
</feature>
<dbReference type="GO" id="GO:0120230">
    <property type="term" value="F:recombinase activator activity"/>
    <property type="evidence" value="ECO:0007669"/>
    <property type="project" value="TreeGrafter"/>
</dbReference>
<evidence type="ECO:0000259" key="7">
    <source>
        <dbReference type="Pfam" id="PF07106"/>
    </source>
</evidence>
<keyword evidence="4" id="KW-0539">Nucleus</keyword>
<evidence type="ECO:0000256" key="1">
    <source>
        <dbReference type="ARBA" id="ARBA00004123"/>
    </source>
</evidence>
<dbReference type="GO" id="GO:0007129">
    <property type="term" value="P:homologous chromosome pairing at meiosis"/>
    <property type="evidence" value="ECO:0007669"/>
    <property type="project" value="TreeGrafter"/>
</dbReference>
<dbReference type="Pfam" id="PF07106">
    <property type="entry name" value="WHD_TBPIP"/>
    <property type="match status" value="1"/>
</dbReference>
<dbReference type="EMBL" id="JF298013">
    <property type="protein sequence ID" value="AEW27328.1"/>
    <property type="molecule type" value="Genomic_DNA"/>
</dbReference>
<dbReference type="PANTHER" id="PTHR15938:SF0">
    <property type="entry name" value="HOMOLOGOUS-PAIRING PROTEIN 2 HOMOLOG"/>
    <property type="match status" value="1"/>
</dbReference>
<evidence type="ECO:0000256" key="6">
    <source>
        <dbReference type="SAM" id="MobiDB-lite"/>
    </source>
</evidence>
<dbReference type="Gene3D" id="1.10.10.10">
    <property type="entry name" value="Winged helix-like DNA-binding domain superfamily/Winged helix DNA-binding domain"/>
    <property type="match status" value="1"/>
</dbReference>
<evidence type="ECO:0000313" key="8">
    <source>
        <dbReference type="EMBL" id="AEW27328.1"/>
    </source>
</evidence>
<name>A0A0A6Z4A5_9EUKA</name>
<keyword evidence="3" id="KW-0233">DNA recombination</keyword>
<dbReference type="InterPro" id="IPR010776">
    <property type="entry name" value="Hop2_WH_dom"/>
</dbReference>
<dbReference type="AlphaFoldDB" id="A0A0A6Z4A5"/>
<dbReference type="GO" id="GO:0000794">
    <property type="term" value="C:condensed nuclear chromosome"/>
    <property type="evidence" value="ECO:0007669"/>
    <property type="project" value="TreeGrafter"/>
</dbReference>
<dbReference type="InterPro" id="IPR036388">
    <property type="entry name" value="WH-like_DNA-bd_sf"/>
</dbReference>
<comment type="similarity">
    <text evidence="2">Belongs to the HOP2 family.</text>
</comment>
<proteinExistence type="inferred from homology"/>
<dbReference type="GO" id="GO:0003690">
    <property type="term" value="F:double-stranded DNA binding"/>
    <property type="evidence" value="ECO:0007669"/>
    <property type="project" value="TreeGrafter"/>
</dbReference>
<evidence type="ECO:0000256" key="3">
    <source>
        <dbReference type="ARBA" id="ARBA00023172"/>
    </source>
</evidence>
<accession>A0A0A6Z4A5</accession>
<reference evidence="8" key="1">
    <citation type="submission" date="2011-01" db="EMBL/GenBank/DDBJ databases">
        <title>Trichomonas vaginalis, Pentatrichomonas hominis and Tritrichomonas foetus meiosis-specific genes are less variable than housekeeping or mismatch repair genes.</title>
        <authorList>
            <person name="Malik S.-B."/>
            <person name="Conrad M.D."/>
            <person name="Sullivan S.A."/>
            <person name="Jelcic M.J."/>
            <person name="Carlton J.M."/>
        </authorList>
    </citation>
    <scope>NUCLEOTIDE SEQUENCE</scope>
    <source>
        <strain evidence="8">Hs3:NIH</strain>
    </source>
</reference>
<evidence type="ECO:0000256" key="2">
    <source>
        <dbReference type="ARBA" id="ARBA00007922"/>
    </source>
</evidence>
<dbReference type="GO" id="GO:0010774">
    <property type="term" value="P:meiotic strand invasion involved in reciprocal meiotic recombination"/>
    <property type="evidence" value="ECO:0007669"/>
    <property type="project" value="TreeGrafter"/>
</dbReference>
<feature type="domain" description="Homologous-pairing protein 2 winged helix" evidence="7">
    <location>
        <begin position="11"/>
        <end position="68"/>
    </location>
</feature>